<sequence>MKVFQIIAYLTLGANVAYALTAESAEGTTNAANIQLPGLDPVQSRHANSIIVEAKKDGVGAHGCQAGIAIALSETGLKILANPNVPESMNLQHDDQALHGDSIGIFQQSASRYPIECAMRVPCSSNTLFNEIKRINGWRKMSIPTIYQKINKSGKSSAIAKYLDPAINVCKAGGL</sequence>
<evidence type="ECO:0000313" key="2">
    <source>
        <dbReference type="EMBL" id="KAE8333935.1"/>
    </source>
</evidence>
<gene>
    <name evidence="2" type="ORF">BDV39DRAFT_198843</name>
</gene>
<protein>
    <submittedName>
        <fullName evidence="2">Uncharacterized protein</fullName>
    </submittedName>
</protein>
<proteinExistence type="predicted"/>
<dbReference type="Proteomes" id="UP000325945">
    <property type="component" value="Unassembled WGS sequence"/>
</dbReference>
<accession>A0A5N6XKY3</accession>
<evidence type="ECO:0000256" key="1">
    <source>
        <dbReference type="SAM" id="SignalP"/>
    </source>
</evidence>
<dbReference type="AlphaFoldDB" id="A0A5N6XKY3"/>
<organism evidence="2 3">
    <name type="scientific">Aspergillus sergii</name>
    <dbReference type="NCBI Taxonomy" id="1034303"/>
    <lineage>
        <taxon>Eukaryota</taxon>
        <taxon>Fungi</taxon>
        <taxon>Dikarya</taxon>
        <taxon>Ascomycota</taxon>
        <taxon>Pezizomycotina</taxon>
        <taxon>Eurotiomycetes</taxon>
        <taxon>Eurotiomycetidae</taxon>
        <taxon>Eurotiales</taxon>
        <taxon>Aspergillaceae</taxon>
        <taxon>Aspergillus</taxon>
        <taxon>Aspergillus subgen. Circumdati</taxon>
    </lineage>
</organism>
<evidence type="ECO:0000313" key="3">
    <source>
        <dbReference type="Proteomes" id="UP000325945"/>
    </source>
</evidence>
<feature type="signal peptide" evidence="1">
    <location>
        <begin position="1"/>
        <end position="19"/>
    </location>
</feature>
<keyword evidence="3" id="KW-1185">Reference proteome</keyword>
<keyword evidence="1" id="KW-0732">Signal</keyword>
<reference evidence="3" key="1">
    <citation type="submission" date="2019-04" db="EMBL/GenBank/DDBJ databases">
        <title>Friends and foes A comparative genomics studyof 23 Aspergillus species from section Flavi.</title>
        <authorList>
            <consortium name="DOE Joint Genome Institute"/>
            <person name="Kjaerbolling I."/>
            <person name="Vesth T."/>
            <person name="Frisvad J.C."/>
            <person name="Nybo J.L."/>
            <person name="Theobald S."/>
            <person name="Kildgaard S."/>
            <person name="Isbrandt T."/>
            <person name="Kuo A."/>
            <person name="Sato A."/>
            <person name="Lyhne E.K."/>
            <person name="Kogle M.E."/>
            <person name="Wiebenga A."/>
            <person name="Kun R.S."/>
            <person name="Lubbers R.J."/>
            <person name="Makela M.R."/>
            <person name="Barry K."/>
            <person name="Chovatia M."/>
            <person name="Clum A."/>
            <person name="Daum C."/>
            <person name="Haridas S."/>
            <person name="He G."/>
            <person name="LaButti K."/>
            <person name="Lipzen A."/>
            <person name="Mondo S."/>
            <person name="Riley R."/>
            <person name="Salamov A."/>
            <person name="Simmons B.A."/>
            <person name="Magnuson J.K."/>
            <person name="Henrissat B."/>
            <person name="Mortensen U.H."/>
            <person name="Larsen T.O."/>
            <person name="Devries R.P."/>
            <person name="Grigoriev I.V."/>
            <person name="Machida M."/>
            <person name="Baker S.E."/>
            <person name="Andersen M.R."/>
        </authorList>
    </citation>
    <scope>NUCLEOTIDE SEQUENCE [LARGE SCALE GENOMIC DNA]</scope>
    <source>
        <strain evidence="3">CBS 130017</strain>
    </source>
</reference>
<feature type="chain" id="PRO_5024883401" evidence="1">
    <location>
        <begin position="20"/>
        <end position="175"/>
    </location>
</feature>
<dbReference type="EMBL" id="ML741761">
    <property type="protein sequence ID" value="KAE8333935.1"/>
    <property type="molecule type" value="Genomic_DNA"/>
</dbReference>
<name>A0A5N6XKY3_9EURO</name>